<evidence type="ECO:0000313" key="1">
    <source>
        <dbReference type="EMBL" id="KAK2153655.1"/>
    </source>
</evidence>
<sequence length="227" mass="26740">MTRFRHKPEWITQMDDLMSQVPGLNGHAMNRKTHKGFYYHRWYRHLGASQKHLPFSDETVYVAETTDRNVMPLTATCAGTGCKWMVKKLTFAIPLEIVFTTPLQTWNPYKISFLKRPAPKAKWLSSSAYSYYRTPHEFFKTHHKHEKLSVPSWAMKRGHRFVAQSGIFTTLPHIDGVGKLRTRYPVMPIHEENTRLYRKLDALKAIALEPDKYKHMFYDDICRVCHK</sequence>
<dbReference type="AlphaFoldDB" id="A0AAD9N1V9"/>
<keyword evidence="2" id="KW-1185">Reference proteome</keyword>
<comment type="caution">
    <text evidence="1">The sequence shown here is derived from an EMBL/GenBank/DDBJ whole genome shotgun (WGS) entry which is preliminary data.</text>
</comment>
<dbReference type="Proteomes" id="UP001208570">
    <property type="component" value="Unassembled WGS sequence"/>
</dbReference>
<proteinExistence type="predicted"/>
<evidence type="ECO:0000313" key="2">
    <source>
        <dbReference type="Proteomes" id="UP001208570"/>
    </source>
</evidence>
<reference evidence="1" key="1">
    <citation type="journal article" date="2023" name="Mol. Biol. Evol.">
        <title>Third-Generation Sequencing Reveals the Adaptive Role of the Epigenome in Three Deep-Sea Polychaetes.</title>
        <authorList>
            <person name="Perez M."/>
            <person name="Aroh O."/>
            <person name="Sun Y."/>
            <person name="Lan Y."/>
            <person name="Juniper S.K."/>
            <person name="Young C.R."/>
            <person name="Angers B."/>
            <person name="Qian P.Y."/>
        </authorList>
    </citation>
    <scope>NUCLEOTIDE SEQUENCE</scope>
    <source>
        <strain evidence="1">P08H-3</strain>
    </source>
</reference>
<dbReference type="EMBL" id="JAODUP010000290">
    <property type="protein sequence ID" value="KAK2153655.1"/>
    <property type="molecule type" value="Genomic_DNA"/>
</dbReference>
<organism evidence="1 2">
    <name type="scientific">Paralvinella palmiformis</name>
    <dbReference type="NCBI Taxonomy" id="53620"/>
    <lineage>
        <taxon>Eukaryota</taxon>
        <taxon>Metazoa</taxon>
        <taxon>Spiralia</taxon>
        <taxon>Lophotrochozoa</taxon>
        <taxon>Annelida</taxon>
        <taxon>Polychaeta</taxon>
        <taxon>Sedentaria</taxon>
        <taxon>Canalipalpata</taxon>
        <taxon>Terebellida</taxon>
        <taxon>Terebelliformia</taxon>
        <taxon>Alvinellidae</taxon>
        <taxon>Paralvinella</taxon>
    </lineage>
</organism>
<accession>A0AAD9N1V9</accession>
<name>A0AAD9N1V9_9ANNE</name>
<gene>
    <name evidence="1" type="ORF">LSH36_290g02025</name>
</gene>
<protein>
    <submittedName>
        <fullName evidence="1">Uncharacterized protein</fullName>
    </submittedName>
</protein>